<evidence type="ECO:0000313" key="1">
    <source>
        <dbReference type="EMBL" id="PRQ06454.1"/>
    </source>
</evidence>
<sequence>MDRSRLLRASVRVVRGLAGAAELAVFEPTGFE</sequence>
<reference evidence="1 2" key="1">
    <citation type="submission" date="2018-03" db="EMBL/GenBank/DDBJ databases">
        <title>Draft Genome Sequences of the Obligatory Marine Myxobacteria Enhygromyxa salina SWB007.</title>
        <authorList>
            <person name="Poehlein A."/>
            <person name="Moghaddam J.A."/>
            <person name="Harms H."/>
            <person name="Alanjari M."/>
            <person name="Koenig G.M."/>
            <person name="Daniel R."/>
            <person name="Schaeberle T.F."/>
        </authorList>
    </citation>
    <scope>NUCLEOTIDE SEQUENCE [LARGE SCALE GENOMIC DNA]</scope>
    <source>
        <strain evidence="1 2">SWB007</strain>
    </source>
</reference>
<name>A0A2S9YMZ8_9BACT</name>
<organism evidence="1 2">
    <name type="scientific">Enhygromyxa salina</name>
    <dbReference type="NCBI Taxonomy" id="215803"/>
    <lineage>
        <taxon>Bacteria</taxon>
        <taxon>Pseudomonadati</taxon>
        <taxon>Myxococcota</taxon>
        <taxon>Polyangia</taxon>
        <taxon>Nannocystales</taxon>
        <taxon>Nannocystaceae</taxon>
        <taxon>Enhygromyxa</taxon>
    </lineage>
</organism>
<proteinExistence type="predicted"/>
<accession>A0A2S9YMZ8</accession>
<dbReference type="AlphaFoldDB" id="A0A2S9YMZ8"/>
<dbReference type="EMBL" id="PVNL01000074">
    <property type="protein sequence ID" value="PRQ06454.1"/>
    <property type="molecule type" value="Genomic_DNA"/>
</dbReference>
<dbReference type="Proteomes" id="UP000238823">
    <property type="component" value="Unassembled WGS sequence"/>
</dbReference>
<gene>
    <name evidence="1" type="ORF">ENSA7_37730</name>
</gene>
<evidence type="ECO:0000313" key="2">
    <source>
        <dbReference type="Proteomes" id="UP000238823"/>
    </source>
</evidence>
<comment type="caution">
    <text evidence="1">The sequence shown here is derived from an EMBL/GenBank/DDBJ whole genome shotgun (WGS) entry which is preliminary data.</text>
</comment>
<protein>
    <submittedName>
        <fullName evidence="1">Uncharacterized protein</fullName>
    </submittedName>
</protein>